<dbReference type="Proteomes" id="UP000828941">
    <property type="component" value="Chromosome 3"/>
</dbReference>
<gene>
    <name evidence="1" type="ORF">L6164_006857</name>
</gene>
<evidence type="ECO:0000313" key="1">
    <source>
        <dbReference type="EMBL" id="KAI4352622.1"/>
    </source>
</evidence>
<comment type="caution">
    <text evidence="1">The sequence shown here is derived from an EMBL/GenBank/DDBJ whole genome shotgun (WGS) entry which is preliminary data.</text>
</comment>
<organism evidence="1 2">
    <name type="scientific">Bauhinia variegata</name>
    <name type="common">Purple orchid tree</name>
    <name type="synonym">Phanera variegata</name>
    <dbReference type="NCBI Taxonomy" id="167791"/>
    <lineage>
        <taxon>Eukaryota</taxon>
        <taxon>Viridiplantae</taxon>
        <taxon>Streptophyta</taxon>
        <taxon>Embryophyta</taxon>
        <taxon>Tracheophyta</taxon>
        <taxon>Spermatophyta</taxon>
        <taxon>Magnoliopsida</taxon>
        <taxon>eudicotyledons</taxon>
        <taxon>Gunneridae</taxon>
        <taxon>Pentapetalae</taxon>
        <taxon>rosids</taxon>
        <taxon>fabids</taxon>
        <taxon>Fabales</taxon>
        <taxon>Fabaceae</taxon>
        <taxon>Cercidoideae</taxon>
        <taxon>Cercideae</taxon>
        <taxon>Bauhiniinae</taxon>
        <taxon>Bauhinia</taxon>
    </lineage>
</organism>
<accession>A0ACB9PXU4</accession>
<sequence length="88" mass="9905">MKKAISVINMEQIYKTDIGDYDLVVLPSFVPVVDNYVHILISMARHSVNGVIYSFLTKEDREIAGPLIRTLEECGQQVPEALQSLCHT</sequence>
<proteinExistence type="predicted"/>
<protein>
    <submittedName>
        <fullName evidence="1">Uncharacterized protein</fullName>
    </submittedName>
</protein>
<reference evidence="1 2" key="1">
    <citation type="journal article" date="2022" name="DNA Res.">
        <title>Chromosomal-level genome assembly of the orchid tree Bauhinia variegata (Leguminosae; Cercidoideae) supports the allotetraploid origin hypothesis of Bauhinia.</title>
        <authorList>
            <person name="Zhong Y."/>
            <person name="Chen Y."/>
            <person name="Zheng D."/>
            <person name="Pang J."/>
            <person name="Liu Y."/>
            <person name="Luo S."/>
            <person name="Meng S."/>
            <person name="Qian L."/>
            <person name="Wei D."/>
            <person name="Dai S."/>
            <person name="Zhou R."/>
        </authorList>
    </citation>
    <scope>NUCLEOTIDE SEQUENCE [LARGE SCALE GENOMIC DNA]</scope>
    <source>
        <strain evidence="1">BV-YZ2020</strain>
    </source>
</reference>
<keyword evidence="2" id="KW-1185">Reference proteome</keyword>
<evidence type="ECO:0000313" key="2">
    <source>
        <dbReference type="Proteomes" id="UP000828941"/>
    </source>
</evidence>
<dbReference type="EMBL" id="CM039428">
    <property type="protein sequence ID" value="KAI4352622.1"/>
    <property type="molecule type" value="Genomic_DNA"/>
</dbReference>
<name>A0ACB9PXU4_BAUVA</name>